<accession>A0A1Y2D9H6</accession>
<proteinExistence type="predicted"/>
<reference evidence="2 3" key="1">
    <citation type="submission" date="2016-07" db="EMBL/GenBank/DDBJ databases">
        <title>Pervasive Adenine N6-methylation of Active Genes in Fungi.</title>
        <authorList>
            <consortium name="DOE Joint Genome Institute"/>
            <person name="Mondo S.J."/>
            <person name="Dannebaum R.O."/>
            <person name="Kuo R.C."/>
            <person name="Labutti K."/>
            <person name="Haridas S."/>
            <person name="Kuo A."/>
            <person name="Salamov A."/>
            <person name="Ahrendt S.R."/>
            <person name="Lipzen A."/>
            <person name="Sullivan W."/>
            <person name="Andreopoulos W.B."/>
            <person name="Clum A."/>
            <person name="Lindquist E."/>
            <person name="Daum C."/>
            <person name="Ramamoorthy G.K."/>
            <person name="Gryganskyi A."/>
            <person name="Culley D."/>
            <person name="Magnuson J.K."/>
            <person name="James T.Y."/>
            <person name="O'Malley M.A."/>
            <person name="Stajich J.E."/>
            <person name="Spatafora J.W."/>
            <person name="Visel A."/>
            <person name="Grigoriev I.V."/>
        </authorList>
    </citation>
    <scope>NUCLEOTIDE SEQUENCE [LARGE SCALE GENOMIC DNA]</scope>
    <source>
        <strain evidence="2 3">CBS 129021</strain>
    </source>
</reference>
<feature type="repeat" description="ANK" evidence="1">
    <location>
        <begin position="287"/>
        <end position="319"/>
    </location>
</feature>
<dbReference type="Pfam" id="PF00023">
    <property type="entry name" value="Ank"/>
    <property type="match status" value="1"/>
</dbReference>
<dbReference type="OrthoDB" id="4772757at2759"/>
<keyword evidence="3" id="KW-1185">Reference proteome</keyword>
<dbReference type="AlphaFoldDB" id="A0A1Y2D9H6"/>
<dbReference type="PROSITE" id="PS50088">
    <property type="entry name" value="ANK_REPEAT"/>
    <property type="match status" value="2"/>
</dbReference>
<dbReference type="GeneID" id="63775178"/>
<dbReference type="EMBL" id="MCFJ01000025">
    <property type="protein sequence ID" value="ORY55920.1"/>
    <property type="molecule type" value="Genomic_DNA"/>
</dbReference>
<dbReference type="SMART" id="SM00248">
    <property type="entry name" value="ANK"/>
    <property type="match status" value="6"/>
</dbReference>
<feature type="repeat" description="ANK" evidence="1">
    <location>
        <begin position="320"/>
        <end position="352"/>
    </location>
</feature>
<evidence type="ECO:0000313" key="2">
    <source>
        <dbReference type="EMBL" id="ORY55920.1"/>
    </source>
</evidence>
<dbReference type="RefSeq" id="XP_040709872.1">
    <property type="nucleotide sequence ID" value="XM_040858966.1"/>
</dbReference>
<dbReference type="Pfam" id="PF12796">
    <property type="entry name" value="Ank_2"/>
    <property type="match status" value="1"/>
</dbReference>
<comment type="caution">
    <text evidence="2">The sequence shown here is derived from an EMBL/GenBank/DDBJ whole genome shotgun (WGS) entry which is preliminary data.</text>
</comment>
<dbReference type="Gene3D" id="1.25.40.20">
    <property type="entry name" value="Ankyrin repeat-containing domain"/>
    <property type="match status" value="1"/>
</dbReference>
<dbReference type="Proteomes" id="UP000193689">
    <property type="component" value="Unassembled WGS sequence"/>
</dbReference>
<sequence length="456" mass="52097">MHIFDIPPELLHKILFFATLSCGVTRALRLKLVCRTFYETVPPALFETRLLDDFAEGGRCGRPLWLQDWRVRQLHGAEKTWHPYLAYRVRNENDPTVGRFVEIRRIAEELCIETDSDIDTTVDALCWQALEYESFQPSLRKAEYHGYVPNHKLNLLSAAAYLGHISLAERLLLTEPNLCPDEHNLLFPSPMRLAALAGNLDMCELFREHENSPKAEENGEKMWKTERMWEAVRGYAESGNLNQIRQVIKQPGTTFKPPLNTIYLTRSQQVYQYLVENSEKPVLPPRDLTTHLAQHAEYGNVEMVRYLLDAGADINGLMRSDGYPLVNAAGECHDDVVDLLIERGVDINSGEDHQRGSALCAAAAAGSLIMVRKLLDHGIRVGEGHTWAMRHAVRREHYAMVELLLERDVADRGKRSFLVQHALDEGLQSMAEFLRRLGLTEERNKDWRQQTELAPP</sequence>
<dbReference type="PANTHER" id="PTHR46224:SF64">
    <property type="entry name" value="IQ MOTIF AND ANKYRIN REPEAT DOMAIN-CONTAINING PROTEIN 1"/>
    <property type="match status" value="1"/>
</dbReference>
<evidence type="ECO:0000313" key="3">
    <source>
        <dbReference type="Proteomes" id="UP000193689"/>
    </source>
</evidence>
<gene>
    <name evidence="2" type="ORF">BCR38DRAFT_414772</name>
</gene>
<dbReference type="InterPro" id="IPR002110">
    <property type="entry name" value="Ankyrin_rpt"/>
</dbReference>
<organism evidence="2 3">
    <name type="scientific">Pseudomassariella vexata</name>
    <dbReference type="NCBI Taxonomy" id="1141098"/>
    <lineage>
        <taxon>Eukaryota</taxon>
        <taxon>Fungi</taxon>
        <taxon>Dikarya</taxon>
        <taxon>Ascomycota</taxon>
        <taxon>Pezizomycotina</taxon>
        <taxon>Sordariomycetes</taxon>
        <taxon>Xylariomycetidae</taxon>
        <taxon>Amphisphaeriales</taxon>
        <taxon>Pseudomassariaceae</taxon>
        <taxon>Pseudomassariella</taxon>
    </lineage>
</organism>
<dbReference type="PROSITE" id="PS50297">
    <property type="entry name" value="ANK_REP_REGION"/>
    <property type="match status" value="1"/>
</dbReference>
<evidence type="ECO:0000256" key="1">
    <source>
        <dbReference type="PROSITE-ProRule" id="PRU00023"/>
    </source>
</evidence>
<keyword evidence="1" id="KW-0040">ANK repeat</keyword>
<dbReference type="SUPFAM" id="SSF48403">
    <property type="entry name" value="Ankyrin repeat"/>
    <property type="match status" value="1"/>
</dbReference>
<name>A0A1Y2D9H6_9PEZI</name>
<dbReference type="STRING" id="1141098.A0A1Y2D9H6"/>
<dbReference type="InterPro" id="IPR036770">
    <property type="entry name" value="Ankyrin_rpt-contain_sf"/>
</dbReference>
<dbReference type="InterPro" id="IPR051616">
    <property type="entry name" value="Cul2-RING_E3_ligase_SR"/>
</dbReference>
<dbReference type="InParanoid" id="A0A1Y2D9H6"/>
<dbReference type="PANTHER" id="PTHR46224">
    <property type="entry name" value="ANKYRIN REPEAT FAMILY PROTEIN"/>
    <property type="match status" value="1"/>
</dbReference>
<protein>
    <submittedName>
        <fullName evidence="2">Ankyrin repeat-containing domain protein</fullName>
    </submittedName>
</protein>